<dbReference type="EMBL" id="PNBA02000009">
    <property type="protein sequence ID" value="KAG6413742.1"/>
    <property type="molecule type" value="Genomic_DNA"/>
</dbReference>
<reference evidence="3" key="2">
    <citation type="submission" date="2020-08" db="EMBL/GenBank/DDBJ databases">
        <title>Plant Genome Project.</title>
        <authorList>
            <person name="Zhang R.-G."/>
        </authorList>
    </citation>
    <scope>NUCLEOTIDE SEQUENCE</scope>
    <source>
        <strain evidence="3">Huo1</strain>
        <tissue evidence="3">Leaf</tissue>
    </source>
</reference>
<organism evidence="3">
    <name type="scientific">Salvia splendens</name>
    <name type="common">Scarlet sage</name>
    <dbReference type="NCBI Taxonomy" id="180675"/>
    <lineage>
        <taxon>Eukaryota</taxon>
        <taxon>Viridiplantae</taxon>
        <taxon>Streptophyta</taxon>
        <taxon>Embryophyta</taxon>
        <taxon>Tracheophyta</taxon>
        <taxon>Spermatophyta</taxon>
        <taxon>Magnoliopsida</taxon>
        <taxon>eudicotyledons</taxon>
        <taxon>Gunneridae</taxon>
        <taxon>Pentapetalae</taxon>
        <taxon>asterids</taxon>
        <taxon>lamiids</taxon>
        <taxon>Lamiales</taxon>
        <taxon>Lamiaceae</taxon>
        <taxon>Nepetoideae</taxon>
        <taxon>Mentheae</taxon>
        <taxon>Salviinae</taxon>
        <taxon>Salvia</taxon>
        <taxon>Salvia subgen. Calosphace</taxon>
        <taxon>core Calosphace</taxon>
    </lineage>
</organism>
<evidence type="ECO:0000313" key="4">
    <source>
        <dbReference type="Proteomes" id="UP000298416"/>
    </source>
</evidence>
<dbReference type="InterPro" id="IPR012337">
    <property type="entry name" value="RNaseH-like_sf"/>
</dbReference>
<reference evidence="3" key="1">
    <citation type="submission" date="2018-01" db="EMBL/GenBank/DDBJ databases">
        <authorList>
            <person name="Mao J.F."/>
        </authorList>
    </citation>
    <scope>NUCLEOTIDE SEQUENCE</scope>
    <source>
        <strain evidence="3">Huo1</strain>
        <tissue evidence="3">Leaf</tissue>
    </source>
</reference>
<dbReference type="PANTHER" id="PTHR23272:SF180">
    <property type="entry name" value="TF-B3 DOMAIN-CONTAINING PROTEIN"/>
    <property type="match status" value="1"/>
</dbReference>
<dbReference type="Proteomes" id="UP000298416">
    <property type="component" value="Unassembled WGS sequence"/>
</dbReference>
<protein>
    <recommendedName>
        <fullName evidence="2">hAT-like transposase RNase-H fold domain-containing protein</fullName>
    </recommendedName>
</protein>
<dbReference type="PANTHER" id="PTHR23272">
    <property type="entry name" value="BED FINGER-RELATED"/>
    <property type="match status" value="1"/>
</dbReference>
<accession>A0A8X8ZQU1</accession>
<evidence type="ECO:0000259" key="2">
    <source>
        <dbReference type="Pfam" id="PF14372"/>
    </source>
</evidence>
<keyword evidence="4" id="KW-1185">Reference proteome</keyword>
<dbReference type="SUPFAM" id="SSF53098">
    <property type="entry name" value="Ribonuclease H-like"/>
    <property type="match status" value="1"/>
</dbReference>
<dbReference type="Pfam" id="PF14372">
    <property type="entry name" value="hAT-like_RNase-H"/>
    <property type="match status" value="1"/>
</dbReference>
<feature type="region of interest" description="Disordered" evidence="1">
    <location>
        <begin position="167"/>
        <end position="188"/>
    </location>
</feature>
<name>A0A8X8ZQU1_SALSN</name>
<dbReference type="GO" id="GO:0003677">
    <property type="term" value="F:DNA binding"/>
    <property type="evidence" value="ECO:0007669"/>
    <property type="project" value="InterPro"/>
</dbReference>
<evidence type="ECO:0000256" key="1">
    <source>
        <dbReference type="SAM" id="MobiDB-lite"/>
    </source>
</evidence>
<proteinExistence type="predicted"/>
<dbReference type="AlphaFoldDB" id="A0A8X8ZQU1"/>
<gene>
    <name evidence="3" type="ORF">SASPL_126456</name>
</gene>
<feature type="domain" description="hAT-like transposase RNase-H fold" evidence="2">
    <location>
        <begin position="5"/>
        <end position="71"/>
    </location>
</feature>
<sequence>MFALQIEIEKKCHDDSDPTLSKVAKAMKVKFDKYWGDWNKMNPLIFIANVLDPRNKLRTLKVSVKKLRVKSRVDEQELQELCGQFKNDLITLWVEYKGVNDTLSTQRPLHENADDNDTIGQCGLHLFDDIYNGVQEEVSQDKLKQISNEVDKYLADEMEQREIEDIEKNANLSQEDEQLLGDPLLSSN</sequence>
<evidence type="ECO:0000313" key="3">
    <source>
        <dbReference type="EMBL" id="KAG6413742.1"/>
    </source>
</evidence>
<dbReference type="InterPro" id="IPR025525">
    <property type="entry name" value="hAT-like_transposase_RNase-H"/>
</dbReference>
<comment type="caution">
    <text evidence="3">The sequence shown here is derived from an EMBL/GenBank/DDBJ whole genome shotgun (WGS) entry which is preliminary data.</text>
</comment>